<feature type="compositionally biased region" description="Basic and acidic residues" evidence="2">
    <location>
        <begin position="151"/>
        <end position="169"/>
    </location>
</feature>
<dbReference type="Proteomes" id="UP001178061">
    <property type="component" value="Segment"/>
</dbReference>
<organism evidence="3 4">
    <name type="scientific">Fusarium asiaticum negative-stranded RNA virus 1</name>
    <dbReference type="NCBI Taxonomy" id="2921215"/>
    <lineage>
        <taxon>Viruses</taxon>
        <taxon>Riboviria</taxon>
        <taxon>Orthornavirae</taxon>
        <taxon>Negarnaviricota</taxon>
        <taxon>Haploviricotina</taxon>
        <taxon>Monjiviricetes</taxon>
        <taxon>Mononegavirales</taxon>
        <taxon>Mymonaviridae</taxon>
        <taxon>Sclerotimonavirus</taxon>
        <taxon>Sclerotimonavirus asiafusarii</taxon>
    </lineage>
</organism>
<dbReference type="EMBL" id="MZ969066">
    <property type="protein sequence ID" value="UNG44332.1"/>
    <property type="molecule type" value="Genomic_RNA"/>
</dbReference>
<keyword evidence="1" id="KW-0175">Coiled coil</keyword>
<dbReference type="GeneID" id="80544340"/>
<keyword evidence="4" id="KW-1185">Reference proteome</keyword>
<evidence type="ECO:0000256" key="1">
    <source>
        <dbReference type="SAM" id="Coils"/>
    </source>
</evidence>
<reference evidence="3 4" key="1">
    <citation type="journal article" date="2023" name="J">
        <title>Discovery and Characterization of Putative Glycoprotein-Encoding Mycoviruses in the Bunyavirales.</title>
        <authorList>
            <person name="Huang H."/>
            <person name="Hua X."/>
            <person name="Pang X."/>
            <person name="Zhang Z."/>
            <person name="Ren J."/>
            <person name="Cheng J."/>
            <person name="Fu Y."/>
            <person name="Xiao X."/>
            <person name="Lin Y."/>
            <person name="Chen T."/>
            <person name="Li B."/>
            <person name="Liu H."/>
            <person name="Jiang D."/>
            <person name="Xie J."/>
        </authorList>
    </citation>
    <scope>NUCLEOTIDE SEQUENCE [LARGE SCALE GENOMIC DNA]</scope>
    <source>
        <strain evidence="3 4">SZ-160</strain>
    </source>
</reference>
<proteinExistence type="predicted"/>
<feature type="coiled-coil region" evidence="1">
    <location>
        <begin position="22"/>
        <end position="49"/>
    </location>
</feature>
<dbReference type="RefSeq" id="YP_010805444.1">
    <property type="nucleotide sequence ID" value="NC_077150.1"/>
</dbReference>
<name>A0AA46RIY7_9MONO</name>
<protein>
    <submittedName>
        <fullName evidence="3">Uncharacterized protein</fullName>
    </submittedName>
</protein>
<accession>A0AA46RIY7</accession>
<sequence>MPSYKEKYSFLQYKLDIMEKKILITETELQMVKDKIRELESENDKLSSQDSSDGYMRSQLCLIAREVESQVLSKTTFPVETSTLSDAELIMRTTTLLQDLSKVFRESRTRAETIIQDICAPSTGKLLKRERKEHLKNESMTSLAAALASSPERHISPPPRFRDRSDSAHSRGASSRSQSRSNAPI</sequence>
<evidence type="ECO:0000313" key="3">
    <source>
        <dbReference type="EMBL" id="UNG44332.1"/>
    </source>
</evidence>
<evidence type="ECO:0000313" key="4">
    <source>
        <dbReference type="Proteomes" id="UP001178061"/>
    </source>
</evidence>
<dbReference type="KEGG" id="vg:80544340"/>
<feature type="region of interest" description="Disordered" evidence="2">
    <location>
        <begin position="134"/>
        <end position="185"/>
    </location>
</feature>
<feature type="compositionally biased region" description="Low complexity" evidence="2">
    <location>
        <begin position="170"/>
        <end position="185"/>
    </location>
</feature>
<evidence type="ECO:0000256" key="2">
    <source>
        <dbReference type="SAM" id="MobiDB-lite"/>
    </source>
</evidence>